<evidence type="ECO:0000313" key="2">
    <source>
        <dbReference type="EMBL" id="MVT67294.1"/>
    </source>
</evidence>
<gene>
    <name evidence="2" type="ORF">GPL21_19520</name>
</gene>
<feature type="chain" id="PRO_5032554050" evidence="1">
    <location>
        <begin position="25"/>
        <end position="263"/>
    </location>
</feature>
<organism evidence="2 3">
    <name type="scientific">Bradyrhizobium pachyrhizi</name>
    <dbReference type="NCBI Taxonomy" id="280333"/>
    <lineage>
        <taxon>Bacteria</taxon>
        <taxon>Pseudomonadati</taxon>
        <taxon>Pseudomonadota</taxon>
        <taxon>Alphaproteobacteria</taxon>
        <taxon>Hyphomicrobiales</taxon>
        <taxon>Nitrobacteraceae</taxon>
        <taxon>Bradyrhizobium</taxon>
    </lineage>
</organism>
<feature type="signal peptide" evidence="1">
    <location>
        <begin position="1"/>
        <end position="24"/>
    </location>
</feature>
<proteinExistence type="predicted"/>
<sequence length="263" mass="27104">MSVKNRASCTIIALLLCGAAPALAQTAPSEHVPLQKTIGHAGPEIVPSLIVMNARGASLQDGKLTLTGVAPNTIVFADRPMRSAGHTLTKHLMEEWAPDNQSEESFTKDPPNGTVSLFNTDGSKIRDAVVTLKTAKLEGDKLTFDVDVLEGDLGGGDGPAALFIDRFGFGGFHAGGFHAAGFRAGGFGGFHAGGYRVGGVDRLGYGRVGAVGYHPYVARGAWYRGAPYAAAAVGGAALGAAAVGAAAANAYPYCGYYPYPPCY</sequence>
<evidence type="ECO:0000313" key="3">
    <source>
        <dbReference type="Proteomes" id="UP000436468"/>
    </source>
</evidence>
<keyword evidence="1" id="KW-0732">Signal</keyword>
<comment type="caution">
    <text evidence="2">The sequence shown here is derived from an EMBL/GenBank/DDBJ whole genome shotgun (WGS) entry which is preliminary data.</text>
</comment>
<keyword evidence="3" id="KW-1185">Reference proteome</keyword>
<reference evidence="2 3" key="1">
    <citation type="submission" date="2019-12" db="EMBL/GenBank/DDBJ databases">
        <title>Draft genome sequences Bradyrhizobium cajani AMBPC1010, Bradyrhizobium pachyrhizi AMBPC1040 and Bradyrhizobium yuanmingense ALSPC3051, three plant growth promoting strains isolated from nodules of Cajanus cajan L. in Dominican Republic.</title>
        <authorList>
            <person name="Flores-Felix J.D."/>
            <person name="Araujo J."/>
            <person name="Diaz-Alcantara C."/>
            <person name="Gonzalez-Andres F."/>
            <person name="Velazquez E."/>
        </authorList>
    </citation>
    <scope>NUCLEOTIDE SEQUENCE [LARGE SCALE GENOMIC DNA]</scope>
    <source>
        <strain evidence="2 3">1040</strain>
    </source>
</reference>
<dbReference type="AlphaFoldDB" id="A0A844STS0"/>
<evidence type="ECO:0000256" key="1">
    <source>
        <dbReference type="SAM" id="SignalP"/>
    </source>
</evidence>
<dbReference type="EMBL" id="WQNF01000012">
    <property type="protein sequence ID" value="MVT67294.1"/>
    <property type="molecule type" value="Genomic_DNA"/>
</dbReference>
<name>A0A844STS0_9BRAD</name>
<dbReference type="Proteomes" id="UP000436468">
    <property type="component" value="Unassembled WGS sequence"/>
</dbReference>
<protein>
    <submittedName>
        <fullName evidence="2">Uncharacterized protein</fullName>
    </submittedName>
</protein>
<accession>A0A844STS0</accession>
<dbReference type="RefSeq" id="WP_157345320.1">
    <property type="nucleotide sequence ID" value="NZ_WQNF01000012.1"/>
</dbReference>